<dbReference type="EMBL" id="JBHLWM010000008">
    <property type="protein sequence ID" value="MFC0242917.1"/>
    <property type="molecule type" value="Genomic_DNA"/>
</dbReference>
<name>A0ABV6EXR7_9BRAD</name>
<proteinExistence type="predicted"/>
<gene>
    <name evidence="1" type="ORF">ACFFJ6_20680</name>
</gene>
<comment type="caution">
    <text evidence="1">The sequence shown here is derived from an EMBL/GenBank/DDBJ whole genome shotgun (WGS) entry which is preliminary data.</text>
</comment>
<evidence type="ECO:0000313" key="1">
    <source>
        <dbReference type="EMBL" id="MFC0242917.1"/>
    </source>
</evidence>
<reference evidence="1 2" key="1">
    <citation type="submission" date="2024-09" db="EMBL/GenBank/DDBJ databases">
        <authorList>
            <person name="Sun Q."/>
            <person name="Mori K."/>
        </authorList>
    </citation>
    <scope>NUCLEOTIDE SEQUENCE [LARGE SCALE GENOMIC DNA]</scope>
    <source>
        <strain evidence="1 2">KCTC 23279</strain>
    </source>
</reference>
<dbReference type="RefSeq" id="WP_378391352.1">
    <property type="nucleotide sequence ID" value="NZ_JBHLWM010000008.1"/>
</dbReference>
<protein>
    <submittedName>
        <fullName evidence="1">Uncharacterized protein</fullName>
    </submittedName>
</protein>
<dbReference type="Proteomes" id="UP001589775">
    <property type="component" value="Unassembled WGS sequence"/>
</dbReference>
<organism evidence="1 2">
    <name type="scientific">Rhodopseudomonas telluris</name>
    <dbReference type="NCBI Taxonomy" id="644215"/>
    <lineage>
        <taxon>Bacteria</taxon>
        <taxon>Pseudomonadati</taxon>
        <taxon>Pseudomonadota</taxon>
        <taxon>Alphaproteobacteria</taxon>
        <taxon>Hyphomicrobiales</taxon>
        <taxon>Nitrobacteraceae</taxon>
        <taxon>Rhodopseudomonas</taxon>
    </lineage>
</organism>
<evidence type="ECO:0000313" key="2">
    <source>
        <dbReference type="Proteomes" id="UP001589775"/>
    </source>
</evidence>
<accession>A0ABV6EXR7</accession>
<sequence>MNEFQAWLEQQHHGLWTFKSFQHMLEQFGDTEPKQRGLCRVLTCLVQDYIETFEESPVPVDVADNVHRRLAHLLSTLDLNGAPERRLEDINRVANFTLWPAPLDRCVADGSSH</sequence>
<keyword evidence="2" id="KW-1185">Reference proteome</keyword>